<keyword evidence="2" id="KW-1185">Reference proteome</keyword>
<dbReference type="Proteomes" id="UP000050424">
    <property type="component" value="Unassembled WGS sequence"/>
</dbReference>
<sequence length="293" mass="33154">MAESKKRDPFPGFTAVSEQVYVREGEDLDGKPLPPKQPRVVIIYAWGDAIPKHLAKYADGFRELFPYARQVAVLAPIFQAMRLNLDQRTEKMLPVVKAAFPPEYQDGTDPNEDSVLVHVMSNTGGINYAATLNAYKQQFNRPLPHRLSILDSTPGSVNMTRANLQRWSYAMALGTAGWFPWPFVVTQCIWGVFLCANRFIEHIIGREPAPLFSVRAMVNEELKHKSVKKLFLYSKEDQLILWSDIETNIAESKQSGYEADGVLFDGSGHVGHMRQHPEKYWAAIKDAWDEGNS</sequence>
<dbReference type="PANTHER" id="PTHR12265">
    <property type="entry name" value="TRANSMEMBRANE PROTEIN 53"/>
    <property type="match status" value="1"/>
</dbReference>
<dbReference type="OrthoDB" id="77878at2759"/>
<dbReference type="AlphaFoldDB" id="A0A0P7BUQ8"/>
<reference evidence="1 2" key="1">
    <citation type="submission" date="2015-09" db="EMBL/GenBank/DDBJ databases">
        <title>Draft genome of a European isolate of the apple canker pathogen Neonectria ditissima.</title>
        <authorList>
            <person name="Gomez-Cortecero A."/>
            <person name="Harrison R.J."/>
            <person name="Armitage A.D."/>
        </authorList>
    </citation>
    <scope>NUCLEOTIDE SEQUENCE [LARGE SCALE GENOMIC DNA]</scope>
    <source>
        <strain evidence="1 2">R09/05</strain>
    </source>
</reference>
<proteinExistence type="predicted"/>
<gene>
    <name evidence="1" type="ORF">AK830_g1134</name>
</gene>
<evidence type="ECO:0000313" key="1">
    <source>
        <dbReference type="EMBL" id="KPM45334.1"/>
    </source>
</evidence>
<protein>
    <recommendedName>
        <fullName evidence="3">PaxU</fullName>
    </recommendedName>
</protein>
<organism evidence="1 2">
    <name type="scientific">Neonectria ditissima</name>
    <dbReference type="NCBI Taxonomy" id="78410"/>
    <lineage>
        <taxon>Eukaryota</taxon>
        <taxon>Fungi</taxon>
        <taxon>Dikarya</taxon>
        <taxon>Ascomycota</taxon>
        <taxon>Pezizomycotina</taxon>
        <taxon>Sordariomycetes</taxon>
        <taxon>Hypocreomycetidae</taxon>
        <taxon>Hypocreales</taxon>
        <taxon>Nectriaceae</taxon>
        <taxon>Neonectria</taxon>
    </lineage>
</organism>
<evidence type="ECO:0000313" key="2">
    <source>
        <dbReference type="Proteomes" id="UP000050424"/>
    </source>
</evidence>
<dbReference type="InterPro" id="IPR008547">
    <property type="entry name" value="DUF829_TMEM53"/>
</dbReference>
<name>A0A0P7BUQ8_9HYPO</name>
<dbReference type="EMBL" id="LKCW01000008">
    <property type="protein sequence ID" value="KPM45334.1"/>
    <property type="molecule type" value="Genomic_DNA"/>
</dbReference>
<dbReference type="PANTHER" id="PTHR12265:SF14">
    <property type="entry name" value="INDOLE-DITERPENE BIOSYNTHESIS PROTEIN PAXU"/>
    <property type="match status" value="1"/>
</dbReference>
<accession>A0A0P7BUQ8</accession>
<evidence type="ECO:0008006" key="3">
    <source>
        <dbReference type="Google" id="ProtNLM"/>
    </source>
</evidence>
<dbReference type="Pfam" id="PF05705">
    <property type="entry name" value="DUF829"/>
    <property type="match status" value="1"/>
</dbReference>
<dbReference type="SUPFAM" id="SSF53474">
    <property type="entry name" value="alpha/beta-Hydrolases"/>
    <property type="match status" value="1"/>
</dbReference>
<comment type="caution">
    <text evidence="1">The sequence shown here is derived from an EMBL/GenBank/DDBJ whole genome shotgun (WGS) entry which is preliminary data.</text>
</comment>
<dbReference type="InterPro" id="IPR029058">
    <property type="entry name" value="AB_hydrolase_fold"/>
</dbReference>